<dbReference type="RefSeq" id="WP_116846213.1">
    <property type="nucleotide sequence ID" value="NZ_QTJU01000001.1"/>
</dbReference>
<evidence type="ECO:0000259" key="2">
    <source>
        <dbReference type="Pfam" id="PF00535"/>
    </source>
</evidence>
<organism evidence="3 4">
    <name type="scientific">Deminuibacter soli</name>
    <dbReference type="NCBI Taxonomy" id="2291815"/>
    <lineage>
        <taxon>Bacteria</taxon>
        <taxon>Pseudomonadati</taxon>
        <taxon>Bacteroidota</taxon>
        <taxon>Chitinophagia</taxon>
        <taxon>Chitinophagales</taxon>
        <taxon>Chitinophagaceae</taxon>
        <taxon>Deminuibacter</taxon>
    </lineage>
</organism>
<evidence type="ECO:0000256" key="1">
    <source>
        <dbReference type="ARBA" id="ARBA00038494"/>
    </source>
</evidence>
<keyword evidence="4" id="KW-1185">Reference proteome</keyword>
<dbReference type="PANTHER" id="PTHR43630:SF2">
    <property type="entry name" value="GLYCOSYLTRANSFERASE"/>
    <property type="match status" value="1"/>
</dbReference>
<dbReference type="Gene3D" id="3.90.550.10">
    <property type="entry name" value="Spore Coat Polysaccharide Biosynthesis Protein SpsA, Chain A"/>
    <property type="match status" value="1"/>
</dbReference>
<sequence>MKISGFSYVRNGLYYDYPFQEAIRSVLPVCDEFVVAVGDSTDGTREAVQALDPQKIKIVDTVWDMSLREGGKIFALQANAALDHITGDWAFHIQADEVIHEKDLPKITAALQQYDADPRVEGFILPFLHFWGSFDYIRNTRRVHAHEVRLFRNLPGMRSYRDSQGFRKYKSLEQYNQDQSLGEKLHVKKIDAPVYHYNGVRPGKVMSKRTQAFTSFWQPNQEQKETQEEFDYQRVDRLQRFTGPHPAVMQQRIQQQDWNFVYDPSKAVWAKPKDKWIQPIEDILGFKIGEYKNYKLIK</sequence>
<dbReference type="InterPro" id="IPR001173">
    <property type="entry name" value="Glyco_trans_2-like"/>
</dbReference>
<dbReference type="SUPFAM" id="SSF53448">
    <property type="entry name" value="Nucleotide-diphospho-sugar transferases"/>
    <property type="match status" value="1"/>
</dbReference>
<reference evidence="3 4" key="1">
    <citation type="submission" date="2018-08" db="EMBL/GenBank/DDBJ databases">
        <title>Chitinophagaceae sp. K23C18032701, a novel bacterium isolated from forest soil.</title>
        <authorList>
            <person name="Wang C."/>
        </authorList>
    </citation>
    <scope>NUCLEOTIDE SEQUENCE [LARGE SCALE GENOMIC DNA]</scope>
    <source>
        <strain evidence="3 4">K23C18032701</strain>
    </source>
</reference>
<dbReference type="OrthoDB" id="9815923at2"/>
<comment type="similarity">
    <text evidence="1">Belongs to the glycosyltransferase 2 family. WaaE/KdtX subfamily.</text>
</comment>
<dbReference type="Pfam" id="PF00535">
    <property type="entry name" value="Glycos_transf_2"/>
    <property type="match status" value="1"/>
</dbReference>
<protein>
    <recommendedName>
        <fullName evidence="2">Glycosyltransferase 2-like domain-containing protein</fullName>
    </recommendedName>
</protein>
<gene>
    <name evidence="3" type="ORF">DXN05_05740</name>
</gene>
<evidence type="ECO:0000313" key="3">
    <source>
        <dbReference type="EMBL" id="RFM30458.1"/>
    </source>
</evidence>
<comment type="caution">
    <text evidence="3">The sequence shown here is derived from an EMBL/GenBank/DDBJ whole genome shotgun (WGS) entry which is preliminary data.</text>
</comment>
<dbReference type="Proteomes" id="UP000261284">
    <property type="component" value="Unassembled WGS sequence"/>
</dbReference>
<dbReference type="AlphaFoldDB" id="A0A3E1NRR9"/>
<dbReference type="PANTHER" id="PTHR43630">
    <property type="entry name" value="POLY-BETA-1,6-N-ACETYL-D-GLUCOSAMINE SYNTHASE"/>
    <property type="match status" value="1"/>
</dbReference>
<accession>A0A3E1NRR9</accession>
<proteinExistence type="inferred from homology"/>
<dbReference type="InterPro" id="IPR029044">
    <property type="entry name" value="Nucleotide-diphossugar_trans"/>
</dbReference>
<dbReference type="EMBL" id="QTJU01000001">
    <property type="protein sequence ID" value="RFM30458.1"/>
    <property type="molecule type" value="Genomic_DNA"/>
</dbReference>
<evidence type="ECO:0000313" key="4">
    <source>
        <dbReference type="Proteomes" id="UP000261284"/>
    </source>
</evidence>
<feature type="domain" description="Glycosyltransferase 2-like" evidence="2">
    <location>
        <begin position="21"/>
        <end position="117"/>
    </location>
</feature>
<name>A0A3E1NRR9_9BACT</name>